<dbReference type="SUPFAM" id="SSF53850">
    <property type="entry name" value="Periplasmic binding protein-like II"/>
    <property type="match status" value="1"/>
</dbReference>
<sequence>MKLKKTLCIVLALVMALGLLSACGGGGTTNTPTPEYAYVANYTELSRDFSGVSNSVLSNGRIYFLTNVKGDPIVEQIPTYDDNGNPILDENGEPVMEEYTYDSWVPAIYSIALDGTDLKPFEGYSAIETPENAEYGGSWVTGMCALPGGGFALVENVSYSIASGGDAAAEGDGSESSGEGETAAAADALAAVDVPAIEPMPGGNVEYTYVETYYLRTFDASGAEGEKIDLSAMFAEENEYFYVSNFTVDGDGNIYMMVNGAIMVIGADGSKLGEIDLSNESTGVSNIVTAADGSVCALSYNSEYTALSLRPVNVSTLRLDEPIAELPSEAYGARVAGGSYDFCYNKGESFYGYTLATDTEEQLVTWINSDVDSNNISSACLTENGDIVCLSSEYSSSGDGTITYFITLKKTPYDQVPQKTTLTLACVYLDYRVKSQILDFNRKSSDYRIEVRDYSEFNTDDDYSAGLTKLITEIGSGAVPDILVTSSLPMDVFGNKGLFEDLWPYIEADEELGGRAGVVEPFFNAISEDGKLYQITSSFTVRTLAGPASIIGSEPGWDYDDIYAALEKMPEGCEVFSVGTTRDSVFSDVCSLNLSNFVDWSTGQCSFNSEEFIDLLEFANSFPQTFDWEHYEWTAESDDVYRVQAGKQLLISMYLSSLYNYSYYCSAFGDDMVLKGYPGVEGSGAVFSMNTGLAISSACKDKDAAWSFIRYCLDEDYQKENSYSGMCTNKAAYEAQFEAQIGQESYYYDNEGNETKRTFTQEDADAIKAVVDSTVIAVGYSSDQITSIINEEAAYYFNGEKSAQDVAATIQNRVSIYVSEQS</sequence>
<proteinExistence type="predicted"/>
<keyword evidence="1" id="KW-0732">Signal</keyword>
<dbReference type="Gene3D" id="3.40.190.10">
    <property type="entry name" value="Periplasmic binding protein-like II"/>
    <property type="match status" value="1"/>
</dbReference>
<dbReference type="Proteomes" id="UP000824238">
    <property type="component" value="Unassembled WGS sequence"/>
</dbReference>
<dbReference type="PROSITE" id="PS51257">
    <property type="entry name" value="PROKAR_LIPOPROTEIN"/>
    <property type="match status" value="1"/>
</dbReference>
<gene>
    <name evidence="2" type="ORF">IAD36_08780</name>
</gene>
<evidence type="ECO:0000313" key="2">
    <source>
        <dbReference type="EMBL" id="HIR55672.1"/>
    </source>
</evidence>
<dbReference type="Pfam" id="PF13416">
    <property type="entry name" value="SBP_bac_8"/>
    <property type="match status" value="1"/>
</dbReference>
<dbReference type="SUPFAM" id="SSF63829">
    <property type="entry name" value="Calcium-dependent phosphotriesterase"/>
    <property type="match status" value="1"/>
</dbReference>
<protein>
    <submittedName>
        <fullName evidence="2">Extracellular solute-binding protein</fullName>
    </submittedName>
</protein>
<evidence type="ECO:0000256" key="1">
    <source>
        <dbReference type="SAM" id="SignalP"/>
    </source>
</evidence>
<dbReference type="EMBL" id="DVHH01000210">
    <property type="protein sequence ID" value="HIR55672.1"/>
    <property type="molecule type" value="Genomic_DNA"/>
</dbReference>
<reference evidence="2" key="2">
    <citation type="journal article" date="2021" name="PeerJ">
        <title>Extensive microbial diversity within the chicken gut microbiome revealed by metagenomics and culture.</title>
        <authorList>
            <person name="Gilroy R."/>
            <person name="Ravi A."/>
            <person name="Getino M."/>
            <person name="Pursley I."/>
            <person name="Horton D.L."/>
            <person name="Alikhan N.F."/>
            <person name="Baker D."/>
            <person name="Gharbi K."/>
            <person name="Hall N."/>
            <person name="Watson M."/>
            <person name="Adriaenssens E.M."/>
            <person name="Foster-Nyarko E."/>
            <person name="Jarju S."/>
            <person name="Secka A."/>
            <person name="Antonio M."/>
            <person name="Oren A."/>
            <person name="Chaudhuri R.R."/>
            <person name="La Ragione R."/>
            <person name="Hildebrand F."/>
            <person name="Pallen M.J."/>
        </authorList>
    </citation>
    <scope>NUCLEOTIDE SEQUENCE</scope>
    <source>
        <strain evidence="2">ChiGjej3B3-7149</strain>
    </source>
</reference>
<reference evidence="2" key="1">
    <citation type="submission" date="2020-10" db="EMBL/GenBank/DDBJ databases">
        <authorList>
            <person name="Gilroy R."/>
        </authorList>
    </citation>
    <scope>NUCLEOTIDE SEQUENCE</scope>
    <source>
        <strain evidence="2">ChiGjej3B3-7149</strain>
    </source>
</reference>
<dbReference type="AlphaFoldDB" id="A0A9D1IZR7"/>
<name>A0A9D1IZR7_9FIRM</name>
<dbReference type="InterPro" id="IPR006059">
    <property type="entry name" value="SBP"/>
</dbReference>
<comment type="caution">
    <text evidence="2">The sequence shown here is derived from an EMBL/GenBank/DDBJ whole genome shotgun (WGS) entry which is preliminary data.</text>
</comment>
<accession>A0A9D1IZR7</accession>
<feature type="signal peptide" evidence="1">
    <location>
        <begin position="1"/>
        <end position="22"/>
    </location>
</feature>
<feature type="chain" id="PRO_5039703838" evidence="1">
    <location>
        <begin position="23"/>
        <end position="822"/>
    </location>
</feature>
<organism evidence="2 3">
    <name type="scientific">Candidatus Scatomorpha intestinigallinarum</name>
    <dbReference type="NCBI Taxonomy" id="2840923"/>
    <lineage>
        <taxon>Bacteria</taxon>
        <taxon>Bacillati</taxon>
        <taxon>Bacillota</taxon>
        <taxon>Clostridia</taxon>
        <taxon>Eubacteriales</taxon>
        <taxon>Candidatus Scatomorpha</taxon>
    </lineage>
</organism>
<evidence type="ECO:0000313" key="3">
    <source>
        <dbReference type="Proteomes" id="UP000824238"/>
    </source>
</evidence>